<protein>
    <submittedName>
        <fullName evidence="2">CD180 antigen</fullName>
    </submittedName>
</protein>
<dbReference type="Ensembl" id="ENSJJAT00000021209.1">
    <property type="protein sequence ID" value="ENSJJAP00000014706.1"/>
    <property type="gene ID" value="ENSJJAG00000017107.1"/>
</dbReference>
<sequence>MAPRDVGCRFLAVLLLASCEAIASSDRMCTEREVNRTYSCGHLGLSELPDTLPNSTEVLEFSFNFLPVIQNTTFGRLLNLTFLDLTEKHSPDGKSGVDR</sequence>
<feature type="chain" id="PRO_5034026792" evidence="1">
    <location>
        <begin position="26"/>
        <end position="99"/>
    </location>
</feature>
<evidence type="ECO:0000313" key="2">
    <source>
        <dbReference type="Ensembl" id="ENSJJAP00000014706.1"/>
    </source>
</evidence>
<accession>A0A8C5KVB8</accession>
<dbReference type="InterPro" id="IPR032675">
    <property type="entry name" value="LRR_dom_sf"/>
</dbReference>
<organism evidence="2 3">
    <name type="scientific">Jaculus jaculus</name>
    <name type="common">Lesser Egyptian jerboa</name>
    <dbReference type="NCBI Taxonomy" id="51337"/>
    <lineage>
        <taxon>Eukaryota</taxon>
        <taxon>Metazoa</taxon>
        <taxon>Chordata</taxon>
        <taxon>Craniata</taxon>
        <taxon>Vertebrata</taxon>
        <taxon>Euteleostomi</taxon>
        <taxon>Mammalia</taxon>
        <taxon>Eutheria</taxon>
        <taxon>Euarchontoglires</taxon>
        <taxon>Glires</taxon>
        <taxon>Rodentia</taxon>
        <taxon>Myomorpha</taxon>
        <taxon>Dipodoidea</taxon>
        <taxon>Dipodidae</taxon>
        <taxon>Dipodinae</taxon>
        <taxon>Jaculus</taxon>
    </lineage>
</organism>
<dbReference type="SUPFAM" id="SSF52058">
    <property type="entry name" value="L domain-like"/>
    <property type="match status" value="1"/>
</dbReference>
<dbReference type="Proteomes" id="UP000694385">
    <property type="component" value="Unassembled WGS sequence"/>
</dbReference>
<proteinExistence type="predicted"/>
<dbReference type="GeneTree" id="ENSGT00940000161183"/>
<dbReference type="Gene3D" id="3.80.10.10">
    <property type="entry name" value="Ribonuclease Inhibitor"/>
    <property type="match status" value="1"/>
</dbReference>
<evidence type="ECO:0000313" key="3">
    <source>
        <dbReference type="Proteomes" id="UP000694385"/>
    </source>
</evidence>
<feature type="signal peptide" evidence="1">
    <location>
        <begin position="1"/>
        <end position="25"/>
    </location>
</feature>
<reference evidence="2" key="2">
    <citation type="submission" date="2025-09" db="UniProtKB">
        <authorList>
            <consortium name="Ensembl"/>
        </authorList>
    </citation>
    <scope>IDENTIFICATION</scope>
</reference>
<keyword evidence="3" id="KW-1185">Reference proteome</keyword>
<reference evidence="2" key="1">
    <citation type="submission" date="2025-08" db="UniProtKB">
        <authorList>
            <consortium name="Ensembl"/>
        </authorList>
    </citation>
    <scope>IDENTIFICATION</scope>
</reference>
<dbReference type="AlphaFoldDB" id="A0A8C5KVB8"/>
<name>A0A8C5KVB8_JACJA</name>
<gene>
    <name evidence="2" type="primary">Cd180</name>
</gene>
<keyword evidence="1" id="KW-0732">Signal</keyword>
<evidence type="ECO:0000256" key="1">
    <source>
        <dbReference type="SAM" id="SignalP"/>
    </source>
</evidence>